<keyword evidence="2" id="KW-1185">Reference proteome</keyword>
<sequence>MAVICDRSWICRYRDSGTRLWSPPLADTWTLKGGGSSFGHTLCPLPNTDVNQCSRQLQSHESVWNSTREEERCRACASESEPPNLVHRYSTPPPPLDPSHLWIGPFITSDMDFAMFPMLSQNISNASHCPRLAQPSPNQVLSVFAHRIFKAAGPVHHLQLPYTRLDGCIWPIAMLHCIARKVTLTLPQTARISSGRATHLGCPRSRSRSIGGITTEDARMSYSRNDCPFASRNDIATPSSSP</sequence>
<name>A0A4U6XNU2_9PEZI</name>
<reference evidence="1 2" key="1">
    <citation type="journal article" date="2019" name="PLoS ONE">
        <title>Comparative genome analysis indicates high evolutionary potential of pathogenicity genes in Colletotrichum tanaceti.</title>
        <authorList>
            <person name="Lelwala R.V."/>
            <person name="Korhonen P.K."/>
            <person name="Young N.D."/>
            <person name="Scott J.B."/>
            <person name="Ades P.A."/>
            <person name="Gasser R.B."/>
            <person name="Taylor P.W.J."/>
        </authorList>
    </citation>
    <scope>NUCLEOTIDE SEQUENCE [LARGE SCALE GENOMIC DNA]</scope>
    <source>
        <strain evidence="1">BRIP57314</strain>
    </source>
</reference>
<evidence type="ECO:0000313" key="2">
    <source>
        <dbReference type="Proteomes" id="UP000310108"/>
    </source>
</evidence>
<organism evidence="1 2">
    <name type="scientific">Colletotrichum tanaceti</name>
    <dbReference type="NCBI Taxonomy" id="1306861"/>
    <lineage>
        <taxon>Eukaryota</taxon>
        <taxon>Fungi</taxon>
        <taxon>Dikarya</taxon>
        <taxon>Ascomycota</taxon>
        <taxon>Pezizomycotina</taxon>
        <taxon>Sordariomycetes</taxon>
        <taxon>Hypocreomycetidae</taxon>
        <taxon>Glomerellales</taxon>
        <taxon>Glomerellaceae</taxon>
        <taxon>Colletotrichum</taxon>
        <taxon>Colletotrichum destructivum species complex</taxon>
    </lineage>
</organism>
<accession>A0A4U6XNU2</accession>
<proteinExistence type="predicted"/>
<evidence type="ECO:0000313" key="1">
    <source>
        <dbReference type="EMBL" id="TKW57445.1"/>
    </source>
</evidence>
<dbReference type="EMBL" id="PJEX01000042">
    <property type="protein sequence ID" value="TKW57445.1"/>
    <property type="molecule type" value="Genomic_DNA"/>
</dbReference>
<dbReference type="Proteomes" id="UP000310108">
    <property type="component" value="Unassembled WGS sequence"/>
</dbReference>
<dbReference type="AlphaFoldDB" id="A0A4U6XNU2"/>
<gene>
    <name evidence="1" type="ORF">CTA1_8554</name>
</gene>
<protein>
    <submittedName>
        <fullName evidence="1">Uncharacterized protein</fullName>
    </submittedName>
</protein>
<comment type="caution">
    <text evidence="1">The sequence shown here is derived from an EMBL/GenBank/DDBJ whole genome shotgun (WGS) entry which is preliminary data.</text>
</comment>